<keyword evidence="5 6" id="KW-0472">Membrane</keyword>
<name>A0A5M3PS52_9GAMM</name>
<feature type="transmembrane region" description="Helical" evidence="6">
    <location>
        <begin position="197"/>
        <end position="224"/>
    </location>
</feature>
<feature type="transmembrane region" description="Helical" evidence="6">
    <location>
        <begin position="81"/>
        <end position="101"/>
    </location>
</feature>
<proteinExistence type="predicted"/>
<keyword evidence="3 6" id="KW-0812">Transmembrane</keyword>
<feature type="transmembrane region" description="Helical" evidence="6">
    <location>
        <begin position="281"/>
        <end position="304"/>
    </location>
</feature>
<reference evidence="7 8" key="1">
    <citation type="journal article" date="2019" name="J. Gen. Appl. Microbiol.">
        <title>Aerobic degradation of cis-dichloroethene by the marine bacterium Marinobacter salsuginis strain 5N-3.</title>
        <authorList>
            <person name="Inoue Y."/>
            <person name="Fukunaga Y."/>
            <person name="Katsumata H."/>
            <person name="Ohji S."/>
            <person name="Hosoyama A."/>
            <person name="Mori K."/>
            <person name="Ando K."/>
        </authorList>
    </citation>
    <scope>NUCLEOTIDE SEQUENCE [LARGE SCALE GENOMIC DNA]</scope>
    <source>
        <strain evidence="7 8">5N-3</strain>
    </source>
</reference>
<evidence type="ECO:0000256" key="3">
    <source>
        <dbReference type="ARBA" id="ARBA00022692"/>
    </source>
</evidence>
<feature type="transmembrane region" description="Helical" evidence="6">
    <location>
        <begin position="59"/>
        <end position="75"/>
    </location>
</feature>
<evidence type="ECO:0000313" key="7">
    <source>
        <dbReference type="EMBL" id="GBO85559.1"/>
    </source>
</evidence>
<comment type="subcellular location">
    <subcellularLocation>
        <location evidence="1">Cell inner membrane</location>
        <topology evidence="1">Multi-pass membrane protein</topology>
    </subcellularLocation>
</comment>
<feature type="transmembrane region" description="Helical" evidence="6">
    <location>
        <begin position="29"/>
        <end position="47"/>
    </location>
</feature>
<feature type="transmembrane region" description="Helical" evidence="6">
    <location>
        <begin position="157"/>
        <end position="177"/>
    </location>
</feature>
<dbReference type="RefSeq" id="WP_069185038.1">
    <property type="nucleotide sequence ID" value="NZ_BGZH01000003.1"/>
</dbReference>
<dbReference type="CDD" id="cd06581">
    <property type="entry name" value="TM_PBP1_LivM_like"/>
    <property type="match status" value="1"/>
</dbReference>
<feature type="transmembrane region" description="Helical" evidence="6">
    <location>
        <begin position="108"/>
        <end position="125"/>
    </location>
</feature>
<evidence type="ECO:0000313" key="8">
    <source>
        <dbReference type="Proteomes" id="UP000340077"/>
    </source>
</evidence>
<dbReference type="EMBL" id="BGZH01000003">
    <property type="protein sequence ID" value="GBO85559.1"/>
    <property type="molecule type" value="Genomic_DNA"/>
</dbReference>
<dbReference type="PANTHER" id="PTHR30482:SF17">
    <property type="entry name" value="ABC TRANSPORTER ATP-BINDING PROTEIN"/>
    <property type="match status" value="1"/>
</dbReference>
<dbReference type="InterPro" id="IPR043428">
    <property type="entry name" value="LivM-like"/>
</dbReference>
<protein>
    <submittedName>
        <fullName evidence="7">Branched-chain amino acid ABC transporter permease</fullName>
    </submittedName>
</protein>
<comment type="caution">
    <text evidence="7">The sequence shown here is derived from an EMBL/GenBank/DDBJ whole genome shotgun (WGS) entry which is preliminary data.</text>
</comment>
<sequence>MKTRSLALLSVLGLAVIVGGLLLPQWMSYLFTIAMGKGLVVLGLVLLMRAGLVSFGQGLYYCVGAYVAGMLTQFADVTDILVIMLASVAVSVAIAAIIGLLLCRYREIFFAMFSMAFSMILYGLLVRNQFLGSTDGFNVANPSLLGWTPGAEASSDLVLVVAVILVITLGTVAWRYLKSLSGYAGEAVRENEIRLEYLGGSVFRVVYVKYIIAAALAAIGGTITALVSGHVDPEMAYWTTSGEFVFIALMGGTAHVAAPLVAAVLFEALRTYAFAVAPYTWQMILGFALLAIIIFMPSGLWSLVERFQNKKAGKTS</sequence>
<feature type="transmembrane region" description="Helical" evidence="6">
    <location>
        <begin position="244"/>
        <end position="269"/>
    </location>
</feature>
<evidence type="ECO:0000256" key="5">
    <source>
        <dbReference type="ARBA" id="ARBA00023136"/>
    </source>
</evidence>
<keyword evidence="4 6" id="KW-1133">Transmembrane helix</keyword>
<dbReference type="GO" id="GO:0005886">
    <property type="term" value="C:plasma membrane"/>
    <property type="evidence" value="ECO:0007669"/>
    <property type="project" value="UniProtKB-SubCell"/>
</dbReference>
<keyword evidence="2" id="KW-1003">Cell membrane</keyword>
<evidence type="ECO:0000256" key="4">
    <source>
        <dbReference type="ARBA" id="ARBA00022989"/>
    </source>
</evidence>
<dbReference type="PANTHER" id="PTHR30482">
    <property type="entry name" value="HIGH-AFFINITY BRANCHED-CHAIN AMINO ACID TRANSPORT SYSTEM PERMEASE"/>
    <property type="match status" value="1"/>
</dbReference>
<dbReference type="Pfam" id="PF02653">
    <property type="entry name" value="BPD_transp_2"/>
    <property type="match status" value="1"/>
</dbReference>
<organism evidence="7 8">
    <name type="scientific">Marinobacter salsuginis</name>
    <dbReference type="NCBI Taxonomy" id="418719"/>
    <lineage>
        <taxon>Bacteria</taxon>
        <taxon>Pseudomonadati</taxon>
        <taxon>Pseudomonadota</taxon>
        <taxon>Gammaproteobacteria</taxon>
        <taxon>Pseudomonadales</taxon>
        <taxon>Marinobacteraceae</taxon>
        <taxon>Marinobacter</taxon>
    </lineage>
</organism>
<evidence type="ECO:0000256" key="1">
    <source>
        <dbReference type="ARBA" id="ARBA00004429"/>
    </source>
</evidence>
<evidence type="ECO:0000256" key="2">
    <source>
        <dbReference type="ARBA" id="ARBA00022475"/>
    </source>
</evidence>
<dbReference type="GO" id="GO:0015658">
    <property type="term" value="F:branched-chain amino acid transmembrane transporter activity"/>
    <property type="evidence" value="ECO:0007669"/>
    <property type="project" value="InterPro"/>
</dbReference>
<gene>
    <name evidence="7" type="ORF">MS5N3_30100</name>
</gene>
<dbReference type="AlphaFoldDB" id="A0A5M3PS52"/>
<dbReference type="Proteomes" id="UP000340077">
    <property type="component" value="Unassembled WGS sequence"/>
</dbReference>
<evidence type="ECO:0000256" key="6">
    <source>
        <dbReference type="SAM" id="Phobius"/>
    </source>
</evidence>
<dbReference type="InterPro" id="IPR001851">
    <property type="entry name" value="ABC_transp_permease"/>
</dbReference>
<keyword evidence="8" id="KW-1185">Reference proteome</keyword>
<accession>A0A5M3PS52</accession>